<dbReference type="AlphaFoldDB" id="A0A8J2QLX6"/>
<evidence type="ECO:0000256" key="1">
    <source>
        <dbReference type="SAM" id="MobiDB-lite"/>
    </source>
</evidence>
<name>A0A8J2QLX6_9NEOP</name>
<dbReference type="EMBL" id="CAKASE010000053">
    <property type="protein sequence ID" value="CAG9565110.1"/>
    <property type="molecule type" value="Genomic_DNA"/>
</dbReference>
<accession>A0A8J2QLX6</accession>
<organism evidence="2 3">
    <name type="scientific">Danaus chrysippus</name>
    <name type="common">African queen</name>
    <dbReference type="NCBI Taxonomy" id="151541"/>
    <lineage>
        <taxon>Eukaryota</taxon>
        <taxon>Metazoa</taxon>
        <taxon>Ecdysozoa</taxon>
        <taxon>Arthropoda</taxon>
        <taxon>Hexapoda</taxon>
        <taxon>Insecta</taxon>
        <taxon>Pterygota</taxon>
        <taxon>Neoptera</taxon>
        <taxon>Endopterygota</taxon>
        <taxon>Lepidoptera</taxon>
        <taxon>Glossata</taxon>
        <taxon>Ditrysia</taxon>
        <taxon>Papilionoidea</taxon>
        <taxon>Nymphalidae</taxon>
        <taxon>Danainae</taxon>
        <taxon>Danaini</taxon>
        <taxon>Danaina</taxon>
        <taxon>Danaus</taxon>
        <taxon>Anosia</taxon>
    </lineage>
</organism>
<protein>
    <submittedName>
        <fullName evidence="2">(African queen) hypothetical protein</fullName>
    </submittedName>
</protein>
<evidence type="ECO:0000313" key="2">
    <source>
        <dbReference type="EMBL" id="CAG9565110.1"/>
    </source>
</evidence>
<keyword evidence="3" id="KW-1185">Reference proteome</keyword>
<feature type="region of interest" description="Disordered" evidence="1">
    <location>
        <begin position="61"/>
        <end position="82"/>
    </location>
</feature>
<comment type="caution">
    <text evidence="2">The sequence shown here is derived from an EMBL/GenBank/DDBJ whole genome shotgun (WGS) entry which is preliminary data.</text>
</comment>
<gene>
    <name evidence="2" type="ORF">DCHRY22_LOCUS6016</name>
</gene>
<reference evidence="2" key="1">
    <citation type="submission" date="2021-09" db="EMBL/GenBank/DDBJ databases">
        <authorList>
            <person name="Martin H S."/>
        </authorList>
    </citation>
    <scope>NUCLEOTIDE SEQUENCE</scope>
</reference>
<evidence type="ECO:0000313" key="3">
    <source>
        <dbReference type="Proteomes" id="UP000789524"/>
    </source>
</evidence>
<proteinExistence type="predicted"/>
<dbReference type="Proteomes" id="UP000789524">
    <property type="component" value="Unassembled WGS sequence"/>
</dbReference>
<sequence>MVISPASRSPASRSVFSEGQQIRRLLVKREQTLFMQVLMFSEYLEGLRGLTQYDAHGPEEDWKRLDETEGQQQRATRGEPRV</sequence>